<evidence type="ECO:0000313" key="3">
    <source>
        <dbReference type="EMBL" id="HGT48709.1"/>
    </source>
</evidence>
<dbReference type="AlphaFoldDB" id="A0A832DHD6"/>
<sequence>MRTAAELKHGEKARISDINSDNPSYKRLIEIGFTPGQEIELVNSSVFNDPLAFSVRGTLIAIRRNEADCIILS</sequence>
<dbReference type="InterPro" id="IPR038157">
    <property type="entry name" value="FeoA_core_dom"/>
</dbReference>
<dbReference type="SUPFAM" id="SSF50037">
    <property type="entry name" value="C-terminal domain of transcriptional repressors"/>
    <property type="match status" value="1"/>
</dbReference>
<dbReference type="SMART" id="SM00899">
    <property type="entry name" value="FeoA"/>
    <property type="match status" value="1"/>
</dbReference>
<proteinExistence type="predicted"/>
<protein>
    <submittedName>
        <fullName evidence="3">Ferrous iron transport protein A</fullName>
    </submittedName>
</protein>
<evidence type="ECO:0000259" key="2">
    <source>
        <dbReference type="SMART" id="SM00899"/>
    </source>
</evidence>
<gene>
    <name evidence="3" type="ORF">ENS56_11780</name>
</gene>
<evidence type="ECO:0000256" key="1">
    <source>
        <dbReference type="ARBA" id="ARBA00023004"/>
    </source>
</evidence>
<reference evidence="3" key="1">
    <citation type="journal article" date="2020" name="mSystems">
        <title>Genome- and Community-Level Interaction Insights into Carbon Utilization and Element Cycling Functions of Hydrothermarchaeota in Hydrothermal Sediment.</title>
        <authorList>
            <person name="Zhou Z."/>
            <person name="Liu Y."/>
            <person name="Xu W."/>
            <person name="Pan J."/>
            <person name="Luo Z.H."/>
            <person name="Li M."/>
        </authorList>
    </citation>
    <scope>NUCLEOTIDE SEQUENCE [LARGE SCALE GENOMIC DNA]</scope>
    <source>
        <strain evidence="3">SpSt-500</strain>
    </source>
</reference>
<dbReference type="EMBL" id="DSVI01000019">
    <property type="protein sequence ID" value="HGT48709.1"/>
    <property type="molecule type" value="Genomic_DNA"/>
</dbReference>
<dbReference type="GO" id="GO:0046914">
    <property type="term" value="F:transition metal ion binding"/>
    <property type="evidence" value="ECO:0007669"/>
    <property type="project" value="InterPro"/>
</dbReference>
<name>A0A832DHD6_9BACT</name>
<comment type="caution">
    <text evidence="3">The sequence shown here is derived from an EMBL/GenBank/DDBJ whole genome shotgun (WGS) entry which is preliminary data.</text>
</comment>
<feature type="domain" description="Ferrous iron transporter FeoA-like" evidence="2">
    <location>
        <begin position="2"/>
        <end position="73"/>
    </location>
</feature>
<dbReference type="Gene3D" id="2.30.30.90">
    <property type="match status" value="1"/>
</dbReference>
<dbReference type="InterPro" id="IPR052713">
    <property type="entry name" value="FeoA"/>
</dbReference>
<organism evidence="3">
    <name type="scientific">Ignavibacterium album</name>
    <dbReference type="NCBI Taxonomy" id="591197"/>
    <lineage>
        <taxon>Bacteria</taxon>
        <taxon>Pseudomonadati</taxon>
        <taxon>Ignavibacteriota</taxon>
        <taxon>Ignavibacteria</taxon>
        <taxon>Ignavibacteriales</taxon>
        <taxon>Ignavibacteriaceae</taxon>
        <taxon>Ignavibacterium</taxon>
    </lineage>
</organism>
<dbReference type="PANTHER" id="PTHR42954">
    <property type="entry name" value="FE(2+) TRANSPORT PROTEIN A"/>
    <property type="match status" value="1"/>
</dbReference>
<dbReference type="InterPro" id="IPR008988">
    <property type="entry name" value="Transcriptional_repressor_C"/>
</dbReference>
<dbReference type="InterPro" id="IPR007167">
    <property type="entry name" value="Fe-transptr_FeoA-like"/>
</dbReference>
<dbReference type="Pfam" id="PF04023">
    <property type="entry name" value="FeoA"/>
    <property type="match status" value="1"/>
</dbReference>
<accession>A0A832DHD6</accession>
<keyword evidence="1" id="KW-0408">Iron</keyword>
<dbReference type="PANTHER" id="PTHR42954:SF1">
    <property type="entry name" value="FERROUS IRON TRANSPORTER FEOA DOMAIN-CONTAINING PROTEIN"/>
    <property type="match status" value="1"/>
</dbReference>